<dbReference type="KEGG" id="lng:BSQ50_08015"/>
<name>A0A3Q8CD18_9LACO</name>
<organism evidence="1 2">
    <name type="scientific">Liquorilactobacillus nagelii</name>
    <dbReference type="NCBI Taxonomy" id="82688"/>
    <lineage>
        <taxon>Bacteria</taxon>
        <taxon>Bacillati</taxon>
        <taxon>Bacillota</taxon>
        <taxon>Bacilli</taxon>
        <taxon>Lactobacillales</taxon>
        <taxon>Lactobacillaceae</taxon>
        <taxon>Liquorilactobacillus</taxon>
    </lineage>
</organism>
<accession>A0A3Q8CD18</accession>
<dbReference type="InterPro" id="IPR038226">
    <property type="entry name" value="LMG18311-like_sf"/>
</dbReference>
<evidence type="ECO:0000313" key="2">
    <source>
        <dbReference type="Proteomes" id="UP000324497"/>
    </source>
</evidence>
<gene>
    <name evidence="1" type="ORF">BSQ50_08015</name>
</gene>
<protein>
    <recommendedName>
        <fullName evidence="3">DUF1827 domain-containing protein</fullName>
    </recommendedName>
</protein>
<dbReference type="Pfam" id="PF08860">
    <property type="entry name" value="DUF1827"/>
    <property type="match status" value="1"/>
</dbReference>
<evidence type="ECO:0008006" key="3">
    <source>
        <dbReference type="Google" id="ProtNLM"/>
    </source>
</evidence>
<dbReference type="GeneID" id="78520936"/>
<dbReference type="Proteomes" id="UP000324497">
    <property type="component" value="Chromosome"/>
</dbReference>
<sequence length="92" mass="10584">MHLIDVSNSYSRKIKHELENSATHFIKVYTLGNSRVVFKRNSLDEEIIISNKNRSISDDEIKFILNELVKNKKDAAKVTRTDSVVQISLTVH</sequence>
<keyword evidence="2" id="KW-1185">Reference proteome</keyword>
<dbReference type="EMBL" id="CP018180">
    <property type="protein sequence ID" value="AUJ32504.1"/>
    <property type="molecule type" value="Genomic_DNA"/>
</dbReference>
<reference evidence="1 2" key="1">
    <citation type="submission" date="2016-11" db="EMBL/GenBank/DDBJ databases">
        <title>Interaction between Lactobacillus species and yeast in water kefir.</title>
        <authorList>
            <person name="Behr J."/>
            <person name="Xu D."/>
            <person name="Vogel R.F."/>
        </authorList>
    </citation>
    <scope>NUCLEOTIDE SEQUENCE [LARGE SCALE GENOMIC DNA]</scope>
    <source>
        <strain evidence="1 2">TMW 1.1827</strain>
    </source>
</reference>
<dbReference type="InterPro" id="IPR014959">
    <property type="entry name" value="DUF1827"/>
</dbReference>
<dbReference type="Gene3D" id="3.40.1720.10">
    <property type="entry name" value="Streptococcus thermophilus LMG 18311 protein like"/>
    <property type="match status" value="1"/>
</dbReference>
<proteinExistence type="predicted"/>
<evidence type="ECO:0000313" key="1">
    <source>
        <dbReference type="EMBL" id="AUJ32504.1"/>
    </source>
</evidence>
<dbReference type="RefSeq" id="WP_057884838.1">
    <property type="nucleotide sequence ID" value="NZ_CP018180.1"/>
</dbReference>
<dbReference type="AlphaFoldDB" id="A0A3Q8CD18"/>